<evidence type="ECO:0000313" key="2">
    <source>
        <dbReference type="EMBL" id="CAB9506281.1"/>
    </source>
</evidence>
<feature type="compositionally biased region" description="Polar residues" evidence="1">
    <location>
        <begin position="105"/>
        <end position="114"/>
    </location>
</feature>
<organism evidence="2 3">
    <name type="scientific">Seminavis robusta</name>
    <dbReference type="NCBI Taxonomy" id="568900"/>
    <lineage>
        <taxon>Eukaryota</taxon>
        <taxon>Sar</taxon>
        <taxon>Stramenopiles</taxon>
        <taxon>Ochrophyta</taxon>
        <taxon>Bacillariophyta</taxon>
        <taxon>Bacillariophyceae</taxon>
        <taxon>Bacillariophycidae</taxon>
        <taxon>Naviculales</taxon>
        <taxon>Naviculaceae</taxon>
        <taxon>Seminavis</taxon>
    </lineage>
</organism>
<dbReference type="AlphaFoldDB" id="A0A9N8DT30"/>
<evidence type="ECO:0000256" key="1">
    <source>
        <dbReference type="SAM" id="MobiDB-lite"/>
    </source>
</evidence>
<keyword evidence="3" id="KW-1185">Reference proteome</keyword>
<feature type="compositionally biased region" description="Low complexity" evidence="1">
    <location>
        <begin position="1"/>
        <end position="23"/>
    </location>
</feature>
<reference evidence="2" key="1">
    <citation type="submission" date="2020-06" db="EMBL/GenBank/DDBJ databases">
        <authorList>
            <consortium name="Plant Systems Biology data submission"/>
        </authorList>
    </citation>
    <scope>NUCLEOTIDE SEQUENCE</scope>
    <source>
        <strain evidence="2">D6</strain>
    </source>
</reference>
<evidence type="ECO:0000313" key="3">
    <source>
        <dbReference type="Proteomes" id="UP001153069"/>
    </source>
</evidence>
<feature type="region of interest" description="Disordered" evidence="1">
    <location>
        <begin position="1"/>
        <end position="25"/>
    </location>
</feature>
<gene>
    <name evidence="2" type="ORF">SEMRO_261_G101790.1</name>
</gene>
<dbReference type="Proteomes" id="UP001153069">
    <property type="component" value="Unassembled WGS sequence"/>
</dbReference>
<dbReference type="EMBL" id="CAICTM010000260">
    <property type="protein sequence ID" value="CAB9506281.1"/>
    <property type="molecule type" value="Genomic_DNA"/>
</dbReference>
<name>A0A9N8DT30_9STRA</name>
<comment type="caution">
    <text evidence="2">The sequence shown here is derived from an EMBL/GenBank/DDBJ whole genome shotgun (WGS) entry which is preliminary data.</text>
</comment>
<protein>
    <submittedName>
        <fullName evidence="2">Uncharacterized protein</fullName>
    </submittedName>
</protein>
<feature type="region of interest" description="Disordered" evidence="1">
    <location>
        <begin position="90"/>
        <end position="114"/>
    </location>
</feature>
<accession>A0A9N8DT30</accession>
<proteinExistence type="predicted"/>
<sequence>MVPPSAKTSSTSPTVTRRPVSPTMSLLDLQSRRAWTEMNTGSTSSPLPRASLRAIMAPYSPAPAASREDYLLNVIDDALDLLGERPVQATRSSLVAPPPQRNRRGTNANFPPTN</sequence>